<dbReference type="EMBL" id="JANFWR010000010">
    <property type="protein sequence ID" value="MCW0399265.1"/>
    <property type="molecule type" value="Genomic_DNA"/>
</dbReference>
<accession>A0ABT3DWB2</accession>
<dbReference type="RefSeq" id="WP_267122673.1">
    <property type="nucleotide sequence ID" value="NZ_JANFWR010000010.1"/>
</dbReference>
<dbReference type="Proteomes" id="UP001320843">
    <property type="component" value="Unassembled WGS sequence"/>
</dbReference>
<sequence length="223" mass="24057">MLKQELQFSIIAKALDAGVFYQDHLVAQCEPAWLAVFPAVDARAAGFSGTLEVAEGTPHSTSRADLIDALKNAPRGTWASLSDGSAGASARAFGYMSNGAGAFHSEYGGVMTYERLLRSMVSMEIFLARRAYAQHTEEQKARACITANGLRLNHTFRNVKVGGYAFSTAVIVGMRESGMLELICTRRGSAKRYNAKVLAHRVERPVQPIAPRSAAAIATGELF</sequence>
<evidence type="ECO:0000313" key="2">
    <source>
        <dbReference type="Proteomes" id="UP001320843"/>
    </source>
</evidence>
<comment type="caution">
    <text evidence="1">The sequence shown here is derived from an EMBL/GenBank/DDBJ whole genome shotgun (WGS) entry which is preliminary data.</text>
</comment>
<gene>
    <name evidence="1" type="ORF">NB700_001821</name>
</gene>
<organism evidence="1 2">
    <name type="scientific">Xanthomonas sacchari</name>
    <dbReference type="NCBI Taxonomy" id="56458"/>
    <lineage>
        <taxon>Bacteria</taxon>
        <taxon>Pseudomonadati</taxon>
        <taxon>Pseudomonadota</taxon>
        <taxon>Gammaproteobacteria</taxon>
        <taxon>Lysobacterales</taxon>
        <taxon>Lysobacteraceae</taxon>
        <taxon>Xanthomonas</taxon>
    </lineage>
</organism>
<proteinExistence type="predicted"/>
<protein>
    <recommendedName>
        <fullName evidence="3">Transcriptional regulator</fullName>
    </recommendedName>
</protein>
<keyword evidence="2" id="KW-1185">Reference proteome</keyword>
<reference evidence="1 2" key="1">
    <citation type="submission" date="2022-06" db="EMBL/GenBank/DDBJ databases">
        <title>Dynamics of rice microbiomes reveals core vertical transmitted seed endophytes.</title>
        <authorList>
            <person name="Liao K."/>
            <person name="Zhang X."/>
        </authorList>
    </citation>
    <scope>NUCLEOTIDE SEQUENCE [LARGE SCALE GENOMIC DNA]</scope>
    <source>
        <strain evidence="1 2">YT10-10-1</strain>
    </source>
</reference>
<evidence type="ECO:0000313" key="1">
    <source>
        <dbReference type="EMBL" id="MCW0399265.1"/>
    </source>
</evidence>
<evidence type="ECO:0008006" key="3">
    <source>
        <dbReference type="Google" id="ProtNLM"/>
    </source>
</evidence>
<name>A0ABT3DWB2_9XANT</name>